<dbReference type="InterPro" id="IPR014862">
    <property type="entry name" value="TrwC"/>
</dbReference>
<feature type="region of interest" description="Disordered" evidence="1">
    <location>
        <begin position="929"/>
        <end position="955"/>
    </location>
</feature>
<name>A0A5C5ZHM9_9BACT</name>
<dbReference type="SMART" id="SM00382">
    <property type="entry name" value="AAA"/>
    <property type="match status" value="1"/>
</dbReference>
<comment type="caution">
    <text evidence="3">The sequence shown here is derived from an EMBL/GenBank/DDBJ whole genome shotgun (WGS) entry which is preliminary data.</text>
</comment>
<dbReference type="SUPFAM" id="SSF52540">
    <property type="entry name" value="P-loop containing nucleoside triphosphate hydrolases"/>
    <property type="match status" value="2"/>
</dbReference>
<dbReference type="InterPro" id="IPR003593">
    <property type="entry name" value="AAA+_ATPase"/>
</dbReference>
<dbReference type="EMBL" id="SJPQ01000004">
    <property type="protein sequence ID" value="TWT86726.1"/>
    <property type="molecule type" value="Genomic_DNA"/>
</dbReference>
<dbReference type="OrthoDB" id="1826980at2"/>
<feature type="domain" description="AAA+ ATPase" evidence="2">
    <location>
        <begin position="443"/>
        <end position="575"/>
    </location>
</feature>
<gene>
    <name evidence="3" type="primary">traI</name>
    <name evidence="3" type="ORF">Mal64_35550</name>
</gene>
<evidence type="ECO:0000259" key="2">
    <source>
        <dbReference type="SMART" id="SM00382"/>
    </source>
</evidence>
<sequence length="955" mass="104304">MLNATQATSVAGAQQYFRTTLTQGDYYLGAEVNGSWRGEAAATLGLAAGRPVTPEQFKALLEGRHPVTGKKLAQRLRQDRRPGVDLTFSVPKSVSLVWAINGDERILGVLREAVHETMALDVEPLVCRRVRAGAQAASTDRKTTGNLVYADFLHKTSRPVDGVVDPHLHVHAFVQNLTFDGGRCYAAELEEVMRQMPALQAKFDARLARRLEHRLGYRVVATQFRQSRRLKRGWELAGVERSTIEKFSARTAQIEAYAAEHGIESAAAKGELGAKTRQKKEQGVVVDRLRHQWGERLTPAEQAAFAAIAKRAVGKGSAEEGEALAASEAVRYALEHHLYRSSTVERHQVVGTALEQGLTLPPEAIEAALAKEEGVIHASQGVRGADRHFVTTQAVLEAERRMIAFARDSRGTRLPIGRSEHAFKREWLNDQQQNAVRHVLASKDSVTAVTGGAGTGKSSLMEEAAEAIRGNGKEVFVFAPSTGAREVLQQKGFENAQTVEHLLKNAKRHAELADQVIWIDEAGLLDVRAMNGVFEIAKAHNARVVLSGDTRQHATPRRGEAMRLLESEAGLHLARVEKIQRQRGRYREAIELISRGHEVVDVKTGMTGMLAGFDRLDGLGKIHELPGDHRHEALAGAYLKASHAGRSTLVVAPTHAEGQAATAEIRGRLRGAGTIGKEETELTQLRSLNLTEAEKTLPSSYTFIDEDAGLVVQFHQNVAGGYQRGERFRVQHDAQNLPFLSPLTGGPAKPIPYNATDRFEVYSQAKLGLAVGDRVRFTLGGKATDGKRRISNGRLDEVKGFDRAGNLLLKGGMTVARDYGHLDLGYVITSHASQGKDRDVAIAAIGRESLPAVNAKQFYVTASRGRQDLILFVDDKAAVRRAIQNAGEQLSATRLTAAYRAAAGRILIERTKRAFLDRVRDWWRTNFPKSPTAAAAPTPAGRPNPFGPGPSLSRS</sequence>
<dbReference type="NCBIfam" id="TIGR02686">
    <property type="entry name" value="relax_trwC"/>
    <property type="match status" value="1"/>
</dbReference>
<dbReference type="InterPro" id="IPR027417">
    <property type="entry name" value="P-loop_NTPase"/>
</dbReference>
<dbReference type="Gene3D" id="3.40.50.300">
    <property type="entry name" value="P-loop containing nucleotide triphosphate hydrolases"/>
    <property type="match status" value="2"/>
</dbReference>
<dbReference type="Pfam" id="PF13604">
    <property type="entry name" value="AAA_30"/>
    <property type="match status" value="1"/>
</dbReference>
<dbReference type="SUPFAM" id="SSF55464">
    <property type="entry name" value="Origin of replication-binding domain, RBD-like"/>
    <property type="match status" value="1"/>
</dbReference>
<dbReference type="InterPro" id="IPR014059">
    <property type="entry name" value="TraI/TrwC_relax"/>
</dbReference>
<dbReference type="Gene3D" id="2.30.30.940">
    <property type="match status" value="1"/>
</dbReference>
<dbReference type="AlphaFoldDB" id="A0A5C5ZHM9"/>
<dbReference type="NCBIfam" id="NF041492">
    <property type="entry name" value="MobF"/>
    <property type="match status" value="1"/>
</dbReference>
<dbReference type="Proteomes" id="UP000315440">
    <property type="component" value="Unassembled WGS sequence"/>
</dbReference>
<reference evidence="3 4" key="1">
    <citation type="submission" date="2019-02" db="EMBL/GenBank/DDBJ databases">
        <title>Deep-cultivation of Planctomycetes and their phenomic and genomic characterization uncovers novel biology.</title>
        <authorList>
            <person name="Wiegand S."/>
            <person name="Jogler M."/>
            <person name="Boedeker C."/>
            <person name="Pinto D."/>
            <person name="Vollmers J."/>
            <person name="Rivas-Marin E."/>
            <person name="Kohn T."/>
            <person name="Peeters S.H."/>
            <person name="Heuer A."/>
            <person name="Rast P."/>
            <person name="Oberbeckmann S."/>
            <person name="Bunk B."/>
            <person name="Jeske O."/>
            <person name="Meyerdierks A."/>
            <person name="Storesund J.E."/>
            <person name="Kallscheuer N."/>
            <person name="Luecker S."/>
            <person name="Lage O.M."/>
            <person name="Pohl T."/>
            <person name="Merkel B.J."/>
            <person name="Hornburger P."/>
            <person name="Mueller R.-W."/>
            <person name="Bruemmer F."/>
            <person name="Labrenz M."/>
            <person name="Spormann A.M."/>
            <person name="Op Den Camp H."/>
            <person name="Overmann J."/>
            <person name="Amann R."/>
            <person name="Jetten M.S.M."/>
            <person name="Mascher T."/>
            <person name="Medema M.H."/>
            <person name="Devos D.P."/>
            <person name="Kaster A.-K."/>
            <person name="Ovreas L."/>
            <person name="Rohde M."/>
            <person name="Galperin M.Y."/>
            <person name="Jogler C."/>
        </authorList>
    </citation>
    <scope>NUCLEOTIDE SEQUENCE [LARGE SCALE GENOMIC DNA]</scope>
    <source>
        <strain evidence="3 4">Mal64</strain>
    </source>
</reference>
<proteinExistence type="predicted"/>
<protein>
    <submittedName>
        <fullName evidence="3">Multifunctional conjugation protein TraI</fullName>
    </submittedName>
</protein>
<evidence type="ECO:0000313" key="4">
    <source>
        <dbReference type="Proteomes" id="UP000315440"/>
    </source>
</evidence>
<keyword evidence="4" id="KW-1185">Reference proteome</keyword>
<organism evidence="3 4">
    <name type="scientific">Pseudobythopirellula maris</name>
    <dbReference type="NCBI Taxonomy" id="2527991"/>
    <lineage>
        <taxon>Bacteria</taxon>
        <taxon>Pseudomonadati</taxon>
        <taxon>Planctomycetota</taxon>
        <taxon>Planctomycetia</taxon>
        <taxon>Pirellulales</taxon>
        <taxon>Lacipirellulaceae</taxon>
        <taxon>Pseudobythopirellula</taxon>
    </lineage>
</organism>
<accession>A0A5C5ZHM9</accession>
<dbReference type="RefSeq" id="WP_146402739.1">
    <property type="nucleotide sequence ID" value="NZ_SJPQ01000004.1"/>
</dbReference>
<evidence type="ECO:0000313" key="3">
    <source>
        <dbReference type="EMBL" id="TWT86726.1"/>
    </source>
</evidence>
<evidence type="ECO:0000256" key="1">
    <source>
        <dbReference type="SAM" id="MobiDB-lite"/>
    </source>
</evidence>
<dbReference type="Pfam" id="PF08751">
    <property type="entry name" value="TrwC"/>
    <property type="match status" value="1"/>
</dbReference>